<evidence type="ECO:0000313" key="3">
    <source>
        <dbReference type="Proteomes" id="UP001501710"/>
    </source>
</evidence>
<dbReference type="RefSeq" id="WP_344890451.1">
    <property type="nucleotide sequence ID" value="NZ_BAABAS010000004.1"/>
</dbReference>
<dbReference type="Proteomes" id="UP001501710">
    <property type="component" value="Unassembled WGS sequence"/>
</dbReference>
<keyword evidence="1" id="KW-0472">Membrane</keyword>
<name>A0ABP8BTV4_9ACTN</name>
<evidence type="ECO:0000313" key="2">
    <source>
        <dbReference type="EMBL" id="GAA4226113.1"/>
    </source>
</evidence>
<organism evidence="2 3">
    <name type="scientific">Actinomadura meridiana</name>
    <dbReference type="NCBI Taxonomy" id="559626"/>
    <lineage>
        <taxon>Bacteria</taxon>
        <taxon>Bacillati</taxon>
        <taxon>Actinomycetota</taxon>
        <taxon>Actinomycetes</taxon>
        <taxon>Streptosporangiales</taxon>
        <taxon>Thermomonosporaceae</taxon>
        <taxon>Actinomadura</taxon>
    </lineage>
</organism>
<sequence length="738" mass="77373">MNEVNIEVTSDDHTKAGFLSARREVASFGDGVSKMLSGLKGIAVAAGADLASSLAGPLVAAAGVATAAFASAGAAIGAFGLAVKPQADAIGEVTKAWDKYKAAAPGAEQDAAFKEYIKTLDGLPPATQEAASEFLALRESFGQWSDSLAGDTMPVFSKGLRLARDLLPSLTPLVKAGAGALSGFMDTLARDAQGGGFQRFTTKLADAASKTLPSFLRSIRNVAVGFGGLLSAFLPFSAGMSGGLEDLTKKFADFGQGLEHNQGFQDWMAGVSEQAPDLLDLLGDLIQIIVNVGQALAPFTGLTLKVTEALADFVAAIPQDVMDWLAPTIGGIVLAIKAWSVAQGILNIALAANPIGLVVIAIAALVGGLIYAYKHSETFRRIVDEAFSVVKEKGVDLWEKIQPGLELMGEMLGETLPEAASFLAGAIGDLADEAENVAEKILGINGSLEETPESGSSVIDWLKENWEPVIATMLAGPFAGAVAAILDKFNLITGGLQFFGDYFIEHWDNIWQGTIRSPFVWLEKAREIVHGIIGRIAHAVLSPWPGVQKRFNEFWAQLGVRAHAGINRVYSAVIGVVHRIAGIRPSWSGLWHGLAAAGSRVVGLLEGILNRAKSIGSKISGIISHIPGFATGGISHAAEGGPRGNLVMVGEHGRELVRLPFGSSVIPNGQTENMLADRGPALPLDGTRPSGPMVLNLSVTVENHGAIGSRIELEDWLTAALASLRKQGRLVDLAAEAR</sequence>
<keyword evidence="1" id="KW-1133">Transmembrane helix</keyword>
<accession>A0ABP8BTV4</accession>
<feature type="transmembrane region" description="Helical" evidence="1">
    <location>
        <begin position="355"/>
        <end position="373"/>
    </location>
</feature>
<proteinExistence type="predicted"/>
<reference evidence="3" key="1">
    <citation type="journal article" date="2019" name="Int. J. Syst. Evol. Microbiol.">
        <title>The Global Catalogue of Microorganisms (GCM) 10K type strain sequencing project: providing services to taxonomists for standard genome sequencing and annotation.</title>
        <authorList>
            <consortium name="The Broad Institute Genomics Platform"/>
            <consortium name="The Broad Institute Genome Sequencing Center for Infectious Disease"/>
            <person name="Wu L."/>
            <person name="Ma J."/>
        </authorList>
    </citation>
    <scope>NUCLEOTIDE SEQUENCE [LARGE SCALE GENOMIC DNA]</scope>
    <source>
        <strain evidence="3">JCM 17440</strain>
    </source>
</reference>
<keyword evidence="3" id="KW-1185">Reference proteome</keyword>
<keyword evidence="1" id="KW-0812">Transmembrane</keyword>
<protein>
    <submittedName>
        <fullName evidence="2">Uncharacterized protein</fullName>
    </submittedName>
</protein>
<comment type="caution">
    <text evidence="2">The sequence shown here is derived from an EMBL/GenBank/DDBJ whole genome shotgun (WGS) entry which is preliminary data.</text>
</comment>
<gene>
    <name evidence="2" type="ORF">GCM10022254_10020</name>
</gene>
<dbReference type="EMBL" id="BAABAS010000004">
    <property type="protein sequence ID" value="GAA4226113.1"/>
    <property type="molecule type" value="Genomic_DNA"/>
</dbReference>
<evidence type="ECO:0000256" key="1">
    <source>
        <dbReference type="SAM" id="Phobius"/>
    </source>
</evidence>